<proteinExistence type="predicted"/>
<dbReference type="EMBL" id="JASPKY010000094">
    <property type="protein sequence ID" value="KAK9737881.1"/>
    <property type="molecule type" value="Genomic_DNA"/>
</dbReference>
<accession>A0AAW1LVF8</accession>
<name>A0AAW1LVF8_POPJA</name>
<keyword evidence="1" id="KW-0472">Membrane</keyword>
<feature type="transmembrane region" description="Helical" evidence="1">
    <location>
        <begin position="270"/>
        <end position="296"/>
    </location>
</feature>
<evidence type="ECO:0000256" key="1">
    <source>
        <dbReference type="SAM" id="Phobius"/>
    </source>
</evidence>
<gene>
    <name evidence="2" type="ORF">QE152_g10387</name>
</gene>
<feature type="transmembrane region" description="Helical" evidence="1">
    <location>
        <begin position="126"/>
        <end position="145"/>
    </location>
</feature>
<evidence type="ECO:0008006" key="4">
    <source>
        <dbReference type="Google" id="ProtNLM"/>
    </source>
</evidence>
<protein>
    <recommendedName>
        <fullName evidence="4">Palmitoyltransferase</fullName>
    </recommendedName>
</protein>
<feature type="transmembrane region" description="Helical" evidence="1">
    <location>
        <begin position="96"/>
        <end position="114"/>
    </location>
</feature>
<keyword evidence="1" id="KW-1133">Transmembrane helix</keyword>
<sequence>MISDNNPLCCCEYLDLHKERNHILACCCNCQDFDEGFDSFVSGRPISRQTQAGFMATLYDRLRIPWKGGARRISLEACVSVILVPAFLLIASISPIWTVISACTMIIFLTYVKCRLSKSHPKMKFFSAWMNTSFVTVYLIFQFVVIPFLQILWEENVALSVLIAIAYFSFWKTKARRTVDSLSKNCLYCMTQVPSDSRHYSWLDCCIGQHNSKLYSFGLFVAIAALLYGCNLTLTTVCHPFQWIAIILLPDDCTEAYDLFELSLSFVSGLYTLGLATYLTTLLVHRITLMTFYAFFSQSHTNRKMQENFIA</sequence>
<feature type="transmembrane region" description="Helical" evidence="1">
    <location>
        <begin position="217"/>
        <end position="250"/>
    </location>
</feature>
<feature type="transmembrane region" description="Helical" evidence="1">
    <location>
        <begin position="151"/>
        <end position="170"/>
    </location>
</feature>
<keyword evidence="1" id="KW-0812">Transmembrane</keyword>
<comment type="caution">
    <text evidence="2">The sequence shown here is derived from an EMBL/GenBank/DDBJ whole genome shotgun (WGS) entry which is preliminary data.</text>
</comment>
<organism evidence="2 3">
    <name type="scientific">Popillia japonica</name>
    <name type="common">Japanese beetle</name>
    <dbReference type="NCBI Taxonomy" id="7064"/>
    <lineage>
        <taxon>Eukaryota</taxon>
        <taxon>Metazoa</taxon>
        <taxon>Ecdysozoa</taxon>
        <taxon>Arthropoda</taxon>
        <taxon>Hexapoda</taxon>
        <taxon>Insecta</taxon>
        <taxon>Pterygota</taxon>
        <taxon>Neoptera</taxon>
        <taxon>Endopterygota</taxon>
        <taxon>Coleoptera</taxon>
        <taxon>Polyphaga</taxon>
        <taxon>Scarabaeiformia</taxon>
        <taxon>Scarabaeidae</taxon>
        <taxon>Rutelinae</taxon>
        <taxon>Popillia</taxon>
    </lineage>
</organism>
<evidence type="ECO:0000313" key="3">
    <source>
        <dbReference type="Proteomes" id="UP001458880"/>
    </source>
</evidence>
<dbReference type="AlphaFoldDB" id="A0AAW1LVF8"/>
<keyword evidence="3" id="KW-1185">Reference proteome</keyword>
<reference evidence="2 3" key="1">
    <citation type="journal article" date="2024" name="BMC Genomics">
        <title>De novo assembly and annotation of Popillia japonica's genome with initial clues to its potential as an invasive pest.</title>
        <authorList>
            <person name="Cucini C."/>
            <person name="Boschi S."/>
            <person name="Funari R."/>
            <person name="Cardaioli E."/>
            <person name="Iannotti N."/>
            <person name="Marturano G."/>
            <person name="Paoli F."/>
            <person name="Bruttini M."/>
            <person name="Carapelli A."/>
            <person name="Frati F."/>
            <person name="Nardi F."/>
        </authorList>
    </citation>
    <scope>NUCLEOTIDE SEQUENCE [LARGE SCALE GENOMIC DNA]</scope>
    <source>
        <strain evidence="2">DMR45628</strain>
    </source>
</reference>
<evidence type="ECO:0000313" key="2">
    <source>
        <dbReference type="EMBL" id="KAK9737881.1"/>
    </source>
</evidence>
<dbReference type="Proteomes" id="UP001458880">
    <property type="component" value="Unassembled WGS sequence"/>
</dbReference>